<reference evidence="1" key="1">
    <citation type="journal article" date="2014" name="Int. J. Syst. Evol. Microbiol.">
        <title>Complete genome sequence of Corynebacterium casei LMG S-19264T (=DSM 44701T), isolated from a smear-ripened cheese.</title>
        <authorList>
            <consortium name="US DOE Joint Genome Institute (JGI-PGF)"/>
            <person name="Walter F."/>
            <person name="Albersmeier A."/>
            <person name="Kalinowski J."/>
            <person name="Ruckert C."/>
        </authorList>
    </citation>
    <scope>NUCLEOTIDE SEQUENCE</scope>
    <source>
        <strain evidence="1">CGMCC 1.15254</strain>
    </source>
</reference>
<dbReference type="EMBL" id="BMHV01000010">
    <property type="protein sequence ID" value="GGF63283.1"/>
    <property type="molecule type" value="Genomic_DNA"/>
</dbReference>
<keyword evidence="2" id="KW-1185">Reference proteome</keyword>
<reference evidence="1" key="2">
    <citation type="submission" date="2020-09" db="EMBL/GenBank/DDBJ databases">
        <authorList>
            <person name="Sun Q."/>
            <person name="Zhou Y."/>
        </authorList>
    </citation>
    <scope>NUCLEOTIDE SEQUENCE</scope>
    <source>
        <strain evidence="1">CGMCC 1.15254</strain>
    </source>
</reference>
<dbReference type="AlphaFoldDB" id="A0A917BYB1"/>
<dbReference type="Proteomes" id="UP000632498">
    <property type="component" value="Unassembled WGS sequence"/>
</dbReference>
<dbReference type="RefSeq" id="WP_188663761.1">
    <property type="nucleotide sequence ID" value="NZ_BMHV01000010.1"/>
</dbReference>
<sequence>MANNAELAAKLLRAASNFFRAIADQNPELKEQMLTNADACELIADRVEVDPLGIPADEAESPHNPEQLN</sequence>
<organism evidence="1 2">
    <name type="scientific">Terasakiella brassicae</name>
    <dbReference type="NCBI Taxonomy" id="1634917"/>
    <lineage>
        <taxon>Bacteria</taxon>
        <taxon>Pseudomonadati</taxon>
        <taxon>Pseudomonadota</taxon>
        <taxon>Alphaproteobacteria</taxon>
        <taxon>Rhodospirillales</taxon>
        <taxon>Terasakiellaceae</taxon>
        <taxon>Terasakiella</taxon>
    </lineage>
</organism>
<proteinExistence type="predicted"/>
<evidence type="ECO:0000313" key="2">
    <source>
        <dbReference type="Proteomes" id="UP000632498"/>
    </source>
</evidence>
<name>A0A917BYB1_9PROT</name>
<accession>A0A917BYB1</accession>
<gene>
    <name evidence="1" type="ORF">GCM10011332_16530</name>
</gene>
<comment type="caution">
    <text evidence="1">The sequence shown here is derived from an EMBL/GenBank/DDBJ whole genome shotgun (WGS) entry which is preliminary data.</text>
</comment>
<protein>
    <submittedName>
        <fullName evidence="1">Uncharacterized protein</fullName>
    </submittedName>
</protein>
<evidence type="ECO:0000313" key="1">
    <source>
        <dbReference type="EMBL" id="GGF63283.1"/>
    </source>
</evidence>